<dbReference type="GO" id="GO:0005762">
    <property type="term" value="C:mitochondrial large ribosomal subunit"/>
    <property type="evidence" value="ECO:0007669"/>
    <property type="project" value="TreeGrafter"/>
</dbReference>
<organism evidence="6 7">
    <name type="scientific">Pyronema omphalodes (strain CBS 100304)</name>
    <name type="common">Pyronema confluens</name>
    <dbReference type="NCBI Taxonomy" id="1076935"/>
    <lineage>
        <taxon>Eukaryota</taxon>
        <taxon>Fungi</taxon>
        <taxon>Dikarya</taxon>
        <taxon>Ascomycota</taxon>
        <taxon>Pezizomycotina</taxon>
        <taxon>Pezizomycetes</taxon>
        <taxon>Pezizales</taxon>
        <taxon>Pyronemataceae</taxon>
        <taxon>Pyronema</taxon>
    </lineage>
</organism>
<protein>
    <recommendedName>
        <fullName evidence="4">Large ribosomal subunit protein bL28m</fullName>
    </recommendedName>
</protein>
<evidence type="ECO:0000256" key="3">
    <source>
        <dbReference type="ARBA" id="ARBA00023274"/>
    </source>
</evidence>
<comment type="function">
    <text evidence="5">Component of the mitochondrial ribosome (mitoribosome), a dedicated translation machinery responsible for the synthesis of mitochondrial genome-encoded proteins, including at least some of the essential transmembrane subunits of the mitochondrial respiratory chain. The mitoribosomes are attached to the mitochondrial inner membrane and translation products are cotranslationally integrated into the membrane.</text>
</comment>
<evidence type="ECO:0000256" key="1">
    <source>
        <dbReference type="ARBA" id="ARBA00008760"/>
    </source>
</evidence>
<dbReference type="Pfam" id="PF00830">
    <property type="entry name" value="Ribosomal_L28"/>
    <property type="match status" value="1"/>
</dbReference>
<gene>
    <name evidence="6" type="ORF">PCON_13318</name>
</gene>
<dbReference type="FunFam" id="2.30.170.40:FF:000003">
    <property type="entry name" value="54S ribosomal protein L24"/>
    <property type="match status" value="1"/>
</dbReference>
<keyword evidence="2 6" id="KW-0689">Ribosomal protein</keyword>
<keyword evidence="3" id="KW-0687">Ribonucleoprotein</keyword>
<dbReference type="STRING" id="1076935.U4LLD7"/>
<reference evidence="6 7" key="1">
    <citation type="journal article" date="2013" name="PLoS Genet.">
        <title>The genome and development-dependent transcriptomes of Pyronema confluens: a window into fungal evolution.</title>
        <authorList>
            <person name="Traeger S."/>
            <person name="Altegoer F."/>
            <person name="Freitag M."/>
            <person name="Gabaldon T."/>
            <person name="Kempken F."/>
            <person name="Kumar A."/>
            <person name="Marcet-Houben M."/>
            <person name="Poggeler S."/>
            <person name="Stajich J.E."/>
            <person name="Nowrousian M."/>
        </authorList>
    </citation>
    <scope>NUCLEOTIDE SEQUENCE [LARGE SCALE GENOMIC DNA]</scope>
    <source>
        <strain evidence="7">CBS 100304</strain>
        <tissue evidence="6">Vegetative mycelium</tissue>
    </source>
</reference>
<evidence type="ECO:0000256" key="4">
    <source>
        <dbReference type="ARBA" id="ARBA00035269"/>
    </source>
</evidence>
<evidence type="ECO:0000313" key="6">
    <source>
        <dbReference type="EMBL" id="CCX13725.1"/>
    </source>
</evidence>
<dbReference type="PANTHER" id="PTHR13528">
    <property type="entry name" value="39S RIBOSOMAL PROTEIN L28, MITOCHONDRIAL"/>
    <property type="match status" value="1"/>
</dbReference>
<evidence type="ECO:0000313" key="7">
    <source>
        <dbReference type="Proteomes" id="UP000018144"/>
    </source>
</evidence>
<accession>U4LLD7</accession>
<dbReference type="EMBL" id="HF935887">
    <property type="protein sequence ID" value="CCX13725.1"/>
    <property type="molecule type" value="Genomic_DNA"/>
</dbReference>
<dbReference type="eggNOG" id="KOG3278">
    <property type="taxonomic scope" value="Eukaryota"/>
</dbReference>
<dbReference type="Gene3D" id="2.30.170.40">
    <property type="entry name" value="Ribosomal protein L28/L24"/>
    <property type="match status" value="1"/>
</dbReference>
<dbReference type="Proteomes" id="UP000018144">
    <property type="component" value="Unassembled WGS sequence"/>
</dbReference>
<evidence type="ECO:0000256" key="5">
    <source>
        <dbReference type="ARBA" id="ARBA00037226"/>
    </source>
</evidence>
<proteinExistence type="inferred from homology"/>
<dbReference type="PANTHER" id="PTHR13528:SF2">
    <property type="entry name" value="LARGE RIBOSOMAL SUBUNIT PROTEIN BL28M"/>
    <property type="match status" value="1"/>
</dbReference>
<name>U4LLD7_PYROM</name>
<dbReference type="InterPro" id="IPR037147">
    <property type="entry name" value="Ribosomal_bL28_sf"/>
</dbReference>
<dbReference type="AlphaFoldDB" id="U4LLD7"/>
<sequence>MLSRSFPTIRVFSRSFSSTPAPCAKHSKERLNDMLADLPPYPFPIKHTFKQHWFGLYGGKHKQFGNNVPESRYKTRRTWLPNVKQRKLYSECLGRWVDLKLAACVLRTVDKSGGLDNYLTGGKAARIKELGPFGWKLRWDIMSSKKYLQKRAAELEAMGLLEFDFEHQLKQQILAEKAVNGAAVAAAEKEQAVEEQVVEQKQPEVDAVGNAKL</sequence>
<dbReference type="GO" id="GO:0003735">
    <property type="term" value="F:structural constituent of ribosome"/>
    <property type="evidence" value="ECO:0007669"/>
    <property type="project" value="InterPro"/>
</dbReference>
<dbReference type="InterPro" id="IPR034704">
    <property type="entry name" value="Ribosomal_bL28/bL31-like_sf"/>
</dbReference>
<dbReference type="InterPro" id="IPR026569">
    <property type="entry name" value="Ribosomal_bL28"/>
</dbReference>
<comment type="similarity">
    <text evidence="1">Belongs to the bacterial ribosomal protein bL28 family.</text>
</comment>
<evidence type="ECO:0000256" key="2">
    <source>
        <dbReference type="ARBA" id="ARBA00022980"/>
    </source>
</evidence>
<dbReference type="OrthoDB" id="361870at2759"/>
<keyword evidence="7" id="KW-1185">Reference proteome</keyword>
<dbReference type="SUPFAM" id="SSF143800">
    <property type="entry name" value="L28p-like"/>
    <property type="match status" value="1"/>
</dbReference>